<sequence>MGIALYPSPDSRPWLPHFFGVEISPQMVAATSHHGIARPSSDRVDKPLRPSKPPHTTLLQLVNLCKRTYNYIDSQTLYQV</sequence>
<dbReference type="KEGG" id="osu:NT6N_37070"/>
<dbReference type="AlphaFoldDB" id="A0AAT9FRP6"/>
<reference evidence="2" key="1">
    <citation type="submission" date="2024-07" db="EMBL/GenBank/DDBJ databases">
        <title>Complete genome sequence of Verrucomicrobiaceae bacterium NT6N.</title>
        <authorList>
            <person name="Huang C."/>
            <person name="Takami H."/>
            <person name="Hamasaki K."/>
        </authorList>
    </citation>
    <scope>NUCLEOTIDE SEQUENCE</scope>
    <source>
        <strain evidence="2">NT6N</strain>
    </source>
</reference>
<evidence type="ECO:0000313" key="2">
    <source>
        <dbReference type="EMBL" id="BDS08667.1"/>
    </source>
</evidence>
<dbReference type="EMBL" id="AP026866">
    <property type="protein sequence ID" value="BDS08667.1"/>
    <property type="molecule type" value="Genomic_DNA"/>
</dbReference>
<gene>
    <name evidence="2" type="ORF">NT6N_37070</name>
</gene>
<accession>A0AAT9FRP6</accession>
<feature type="region of interest" description="Disordered" evidence="1">
    <location>
        <begin position="32"/>
        <end position="53"/>
    </location>
</feature>
<evidence type="ECO:0000256" key="1">
    <source>
        <dbReference type="SAM" id="MobiDB-lite"/>
    </source>
</evidence>
<proteinExistence type="predicted"/>
<name>A0AAT9FRP6_9BACT</name>
<organism evidence="2">
    <name type="scientific">Oceaniferula spumae</name>
    <dbReference type="NCBI Taxonomy" id="2979115"/>
    <lineage>
        <taxon>Bacteria</taxon>
        <taxon>Pseudomonadati</taxon>
        <taxon>Verrucomicrobiota</taxon>
        <taxon>Verrucomicrobiia</taxon>
        <taxon>Verrucomicrobiales</taxon>
        <taxon>Verrucomicrobiaceae</taxon>
        <taxon>Oceaniferula</taxon>
    </lineage>
</organism>
<protein>
    <submittedName>
        <fullName evidence="2">Uncharacterized protein</fullName>
    </submittedName>
</protein>